<accession>A0A437M2B3</accession>
<evidence type="ECO:0000256" key="2">
    <source>
        <dbReference type="ARBA" id="ARBA00022729"/>
    </source>
</evidence>
<keyword evidence="2" id="KW-0732">Signal</keyword>
<organism evidence="4 5">
    <name type="scientific">Rhodovarius crocodyli</name>
    <dbReference type="NCBI Taxonomy" id="1979269"/>
    <lineage>
        <taxon>Bacteria</taxon>
        <taxon>Pseudomonadati</taxon>
        <taxon>Pseudomonadota</taxon>
        <taxon>Alphaproteobacteria</taxon>
        <taxon>Acetobacterales</taxon>
        <taxon>Roseomonadaceae</taxon>
        <taxon>Rhodovarius</taxon>
    </lineage>
</organism>
<dbReference type="InterPro" id="IPR026045">
    <property type="entry name" value="Ferric-bd"/>
</dbReference>
<comment type="similarity">
    <text evidence="1">Belongs to the bacterial solute-binding protein 1 family.</text>
</comment>
<dbReference type="GO" id="GO:0030288">
    <property type="term" value="C:outer membrane-bounded periplasmic space"/>
    <property type="evidence" value="ECO:0007669"/>
    <property type="project" value="TreeGrafter"/>
</dbReference>
<keyword evidence="3" id="KW-0479">Metal-binding</keyword>
<gene>
    <name evidence="4" type="ORF">EOD42_20540</name>
</gene>
<dbReference type="SUPFAM" id="SSF53850">
    <property type="entry name" value="Periplasmic binding protein-like II"/>
    <property type="match status" value="1"/>
</dbReference>
<feature type="binding site" evidence="3">
    <location>
        <position position="218"/>
    </location>
    <ligand>
        <name>Fe cation</name>
        <dbReference type="ChEBI" id="CHEBI:24875"/>
    </ligand>
</feature>
<dbReference type="Pfam" id="PF13343">
    <property type="entry name" value="SBP_bac_6"/>
    <property type="match status" value="1"/>
</dbReference>
<protein>
    <submittedName>
        <fullName evidence="4">Fe(3+) ABC transporter substrate-binding protein</fullName>
    </submittedName>
</protein>
<dbReference type="OrthoDB" id="9769567at2"/>
<keyword evidence="5" id="KW-1185">Reference proteome</keyword>
<dbReference type="EMBL" id="SACL01000009">
    <property type="protein sequence ID" value="RVT91716.1"/>
    <property type="molecule type" value="Genomic_DNA"/>
</dbReference>
<comment type="caution">
    <text evidence="4">The sequence shown here is derived from an EMBL/GenBank/DDBJ whole genome shotgun (WGS) entry which is preliminary data.</text>
</comment>
<keyword evidence="3" id="KW-0408">Iron</keyword>
<proteinExistence type="inferred from homology"/>
<dbReference type="PANTHER" id="PTHR30006:SF15">
    <property type="entry name" value="IRON-UTILIZATION PERIPLASMIC PROTEIN"/>
    <property type="match status" value="1"/>
</dbReference>
<evidence type="ECO:0000256" key="3">
    <source>
        <dbReference type="PIRSR" id="PIRSR002825-1"/>
    </source>
</evidence>
<dbReference type="AlphaFoldDB" id="A0A437M2B3"/>
<reference evidence="4 5" key="1">
    <citation type="submission" date="2019-01" db="EMBL/GenBank/DDBJ databases">
        <authorList>
            <person name="Chen W.-M."/>
        </authorList>
    </citation>
    <scope>NUCLEOTIDE SEQUENCE [LARGE SCALE GENOMIC DNA]</scope>
    <source>
        <strain evidence="4 5">CCP-6</strain>
    </source>
</reference>
<feature type="binding site" evidence="3">
    <location>
        <position position="219"/>
    </location>
    <ligand>
        <name>Fe cation</name>
        <dbReference type="ChEBI" id="CHEBI:24875"/>
    </ligand>
</feature>
<dbReference type="Proteomes" id="UP000282957">
    <property type="component" value="Unassembled WGS sequence"/>
</dbReference>
<dbReference type="GO" id="GO:0046872">
    <property type="term" value="F:metal ion binding"/>
    <property type="evidence" value="ECO:0007669"/>
    <property type="project" value="UniProtKB-KW"/>
</dbReference>
<feature type="binding site" evidence="3">
    <location>
        <position position="31"/>
    </location>
    <ligand>
        <name>Fe cation</name>
        <dbReference type="ChEBI" id="CHEBI:24875"/>
    </ligand>
</feature>
<evidence type="ECO:0000313" key="5">
    <source>
        <dbReference type="Proteomes" id="UP000282957"/>
    </source>
</evidence>
<name>A0A437M2B3_9PROT</name>
<dbReference type="PIRSF" id="PIRSF002825">
    <property type="entry name" value="CfbpA"/>
    <property type="match status" value="1"/>
</dbReference>
<sequence length="337" mass="36706">MLRRQILALPTLLATPAIAQERTINLYSARHYDSDKALWEAFTRQTNIRVRVVEANIDQLMERLRAEGANSPADVLVTVDIARLVRATELGIFEPIRNATLESRIPAHLRDPDGHWFGFTTRARVLMYDKARGLPAGLARYEDMAKPEFANMICARSSNHVYNVNLAASIIAADGVAATENWAKGVAANLARPPAGGDRDQIRAVLAGQGRIAVSNSYYLGLMAISERAEDRDLAARTGVLFPNQGDRGTHVNVSGAGLVKTAPNKEAARAFLEFLSTPEAQGQFAMGNMEFPAVTGAPVHPFLAGLGSFKQDPVDPRALASQVPEALRLMQRAGWR</sequence>
<dbReference type="Gene3D" id="3.40.190.10">
    <property type="entry name" value="Periplasmic binding protein-like II"/>
    <property type="match status" value="2"/>
</dbReference>
<dbReference type="PANTHER" id="PTHR30006">
    <property type="entry name" value="THIAMINE-BINDING PERIPLASMIC PROTEIN-RELATED"/>
    <property type="match status" value="1"/>
</dbReference>
<evidence type="ECO:0000313" key="4">
    <source>
        <dbReference type="EMBL" id="RVT91716.1"/>
    </source>
</evidence>
<dbReference type="CDD" id="cd13542">
    <property type="entry name" value="PBP2_FutA1_ilke"/>
    <property type="match status" value="1"/>
</dbReference>
<evidence type="ECO:0000256" key="1">
    <source>
        <dbReference type="ARBA" id="ARBA00008520"/>
    </source>
</evidence>
<dbReference type="RefSeq" id="WP_127789463.1">
    <property type="nucleotide sequence ID" value="NZ_SACL01000009.1"/>
</dbReference>